<comment type="subcellular location">
    <subcellularLocation>
        <location evidence="1">Peroxisome membrane</location>
        <topology evidence="1">Multi-pass membrane protein</topology>
    </subcellularLocation>
</comment>
<keyword evidence="5" id="KW-0813">Transport</keyword>
<evidence type="ECO:0000313" key="19">
    <source>
        <dbReference type="Proteomes" id="UP001480595"/>
    </source>
</evidence>
<dbReference type="Proteomes" id="UP001480595">
    <property type="component" value="Unassembled WGS sequence"/>
</dbReference>
<dbReference type="SUPFAM" id="SSF57850">
    <property type="entry name" value="RING/U-box"/>
    <property type="match status" value="1"/>
</dbReference>
<evidence type="ECO:0000256" key="9">
    <source>
        <dbReference type="ARBA" id="ARBA00022833"/>
    </source>
</evidence>
<sequence length="481" mass="53203">MEFVTALRGTFDDQKPSLFELLSEQQLNALLPPTLRYLLTVATQRYPRYLLRALNSFDELYALLMLCVERHYLRTRGGGFTEHFYGLKREAAVGSGGELPRASHGAAALVRETLKLGRADVWRNLLVSVGAPYLKRRLDEAHEIEAPRALLGANYTRLPRNPTPAQRLVWCYRWFLRRVYPSVHAACGFAVLAFNLAYLFDGSKYHHPLLWLIGTRVRRMNMADYKALEELENQPTLGGGGRLGQNSNSAAVAAAGTSSSFLSPRTLGPKILGRLSVLLPTSIFALKFLEWWYASDFAKQLSRKAAENLELPPPVATGLLNNNNDKNKQHNHNNNNNNKGINNKNKQGGAQQTGDGDEKQQQKPKTPQEEDVERAANAPIATPSMLPIHVVPAPADSQDCPICEGEIVTPTACQTGVVYCYTCIHRWVEGTHPRQEDFMSGAAGGAGGVDRCGRWESGEGRCAVTGRRILGGTEGLRRIMV</sequence>
<dbReference type="GeneID" id="92084945"/>
<evidence type="ECO:0000256" key="6">
    <source>
        <dbReference type="ARBA" id="ARBA00022692"/>
    </source>
</evidence>
<keyword evidence="9" id="KW-0862">Zinc</keyword>
<evidence type="ECO:0000256" key="11">
    <source>
        <dbReference type="ARBA" id="ARBA00022989"/>
    </source>
</evidence>
<feature type="compositionally biased region" description="Low complexity" evidence="16">
    <location>
        <begin position="332"/>
        <end position="348"/>
    </location>
</feature>
<comment type="pathway">
    <text evidence="2">Protein modification; protein ubiquitination.</text>
</comment>
<dbReference type="InterPro" id="IPR013083">
    <property type="entry name" value="Znf_RING/FYVE/PHD"/>
</dbReference>
<reference evidence="18 19" key="1">
    <citation type="submission" date="2023-01" db="EMBL/GenBank/DDBJ databases">
        <title>Analysis of 21 Apiospora genomes using comparative genomics revels a genus with tremendous synthesis potential of carbohydrate active enzymes and secondary metabolites.</title>
        <authorList>
            <person name="Sorensen T."/>
        </authorList>
    </citation>
    <scope>NUCLEOTIDE SEQUENCE [LARGE SCALE GENOMIC DNA]</scope>
    <source>
        <strain evidence="18 19">CBS 135458</strain>
    </source>
</reference>
<evidence type="ECO:0000256" key="2">
    <source>
        <dbReference type="ARBA" id="ARBA00004906"/>
    </source>
</evidence>
<protein>
    <recommendedName>
        <fullName evidence="4">Peroxisome assembly protein 12</fullName>
    </recommendedName>
    <alternativeName>
        <fullName evidence="14">Peroxin-12</fullName>
    </alternativeName>
</protein>
<evidence type="ECO:0000256" key="5">
    <source>
        <dbReference type="ARBA" id="ARBA00022448"/>
    </source>
</evidence>
<keyword evidence="8" id="KW-0863">Zinc-finger</keyword>
<evidence type="ECO:0000256" key="4">
    <source>
        <dbReference type="ARBA" id="ARBA00018980"/>
    </source>
</evidence>
<dbReference type="EMBL" id="JAQQWL010000001">
    <property type="protein sequence ID" value="KAK8090968.1"/>
    <property type="molecule type" value="Genomic_DNA"/>
</dbReference>
<evidence type="ECO:0000313" key="18">
    <source>
        <dbReference type="EMBL" id="KAK8090968.1"/>
    </source>
</evidence>
<comment type="subunit">
    <text evidence="15">Component of the PEX2-PEX10-PEX12 retrotranslocation channel, composed of PEX2, PEX10 and PEX12.</text>
</comment>
<dbReference type="PANTHER" id="PTHR12888:SF0">
    <property type="entry name" value="PEROXISOME ASSEMBLY PROTEIN 12"/>
    <property type="match status" value="1"/>
</dbReference>
<organism evidence="18 19">
    <name type="scientific">Apiospora phragmitis</name>
    <dbReference type="NCBI Taxonomy" id="2905665"/>
    <lineage>
        <taxon>Eukaryota</taxon>
        <taxon>Fungi</taxon>
        <taxon>Dikarya</taxon>
        <taxon>Ascomycota</taxon>
        <taxon>Pezizomycotina</taxon>
        <taxon>Sordariomycetes</taxon>
        <taxon>Xylariomycetidae</taxon>
        <taxon>Amphisphaeriales</taxon>
        <taxon>Apiosporaceae</taxon>
        <taxon>Apiospora</taxon>
    </lineage>
</organism>
<dbReference type="Pfam" id="PF04757">
    <property type="entry name" value="Pex2_Pex12"/>
    <property type="match status" value="1"/>
</dbReference>
<feature type="domain" description="Pex N-terminal" evidence="17">
    <location>
        <begin position="25"/>
        <end position="295"/>
    </location>
</feature>
<dbReference type="Gene3D" id="3.30.40.10">
    <property type="entry name" value="Zinc/RING finger domain, C3HC4 (zinc finger)"/>
    <property type="match status" value="1"/>
</dbReference>
<dbReference type="PANTHER" id="PTHR12888">
    <property type="entry name" value="PEROXISOME ASSEMBLY PROTEIN 12 PEROXIN-12"/>
    <property type="match status" value="1"/>
</dbReference>
<keyword evidence="7" id="KW-0479">Metal-binding</keyword>
<keyword evidence="6" id="KW-0812">Transmembrane</keyword>
<evidence type="ECO:0000256" key="1">
    <source>
        <dbReference type="ARBA" id="ARBA00004585"/>
    </source>
</evidence>
<proteinExistence type="inferred from homology"/>
<name>A0ABR1X6B9_9PEZI</name>
<keyword evidence="11" id="KW-1133">Transmembrane helix</keyword>
<comment type="caution">
    <text evidence="18">The sequence shown here is derived from an EMBL/GenBank/DDBJ whole genome shotgun (WGS) entry which is preliminary data.</text>
</comment>
<evidence type="ECO:0000256" key="8">
    <source>
        <dbReference type="ARBA" id="ARBA00022771"/>
    </source>
</evidence>
<dbReference type="RefSeq" id="XP_066722514.1">
    <property type="nucleotide sequence ID" value="XM_066851882.1"/>
</dbReference>
<comment type="similarity">
    <text evidence="3">Belongs to the pex2/pex10/pex12 family.</text>
</comment>
<evidence type="ECO:0000256" key="3">
    <source>
        <dbReference type="ARBA" id="ARBA00008704"/>
    </source>
</evidence>
<evidence type="ECO:0000256" key="12">
    <source>
        <dbReference type="ARBA" id="ARBA00023136"/>
    </source>
</evidence>
<gene>
    <name evidence="18" type="ORF">PG994_000473</name>
</gene>
<evidence type="ECO:0000256" key="7">
    <source>
        <dbReference type="ARBA" id="ARBA00022723"/>
    </source>
</evidence>
<keyword evidence="13" id="KW-0576">Peroxisome</keyword>
<evidence type="ECO:0000256" key="14">
    <source>
        <dbReference type="ARBA" id="ARBA00029692"/>
    </source>
</evidence>
<keyword evidence="10" id="KW-0653">Protein transport</keyword>
<keyword evidence="12" id="KW-0472">Membrane</keyword>
<evidence type="ECO:0000259" key="17">
    <source>
        <dbReference type="Pfam" id="PF04757"/>
    </source>
</evidence>
<evidence type="ECO:0000256" key="15">
    <source>
        <dbReference type="ARBA" id="ARBA00034505"/>
    </source>
</evidence>
<feature type="region of interest" description="Disordered" evidence="16">
    <location>
        <begin position="315"/>
        <end position="374"/>
    </location>
</feature>
<evidence type="ECO:0000256" key="16">
    <source>
        <dbReference type="SAM" id="MobiDB-lite"/>
    </source>
</evidence>
<dbReference type="InterPro" id="IPR006845">
    <property type="entry name" value="Pex_N"/>
</dbReference>
<evidence type="ECO:0000256" key="10">
    <source>
        <dbReference type="ARBA" id="ARBA00022927"/>
    </source>
</evidence>
<evidence type="ECO:0000256" key="13">
    <source>
        <dbReference type="ARBA" id="ARBA00023140"/>
    </source>
</evidence>
<keyword evidence="19" id="KW-1185">Reference proteome</keyword>
<accession>A0ABR1X6B9</accession>
<dbReference type="InterPro" id="IPR017375">
    <property type="entry name" value="PEX12"/>
</dbReference>